<dbReference type="Proteomes" id="UP000612282">
    <property type="component" value="Unassembled WGS sequence"/>
</dbReference>
<dbReference type="SMART" id="SM00567">
    <property type="entry name" value="EZ_HEAT"/>
    <property type="match status" value="3"/>
</dbReference>
<evidence type="ECO:0000313" key="2">
    <source>
        <dbReference type="Proteomes" id="UP000612282"/>
    </source>
</evidence>
<dbReference type="Pfam" id="PF13646">
    <property type="entry name" value="HEAT_2"/>
    <property type="match status" value="1"/>
</dbReference>
<evidence type="ECO:0000313" key="1">
    <source>
        <dbReference type="EMBL" id="GID59563.1"/>
    </source>
</evidence>
<name>A0ABQ3XM26_9ACTN</name>
<dbReference type="InterPro" id="IPR011989">
    <property type="entry name" value="ARM-like"/>
</dbReference>
<gene>
    <name evidence="1" type="ORF">Aco03nite_079670</name>
</gene>
<dbReference type="EMBL" id="BOMG01000097">
    <property type="protein sequence ID" value="GID59563.1"/>
    <property type="molecule type" value="Genomic_DNA"/>
</dbReference>
<dbReference type="SUPFAM" id="SSF48371">
    <property type="entry name" value="ARM repeat"/>
    <property type="match status" value="1"/>
</dbReference>
<dbReference type="InterPro" id="IPR004155">
    <property type="entry name" value="PBS_lyase_HEAT"/>
</dbReference>
<dbReference type="Gene3D" id="1.25.10.10">
    <property type="entry name" value="Leucine-rich Repeat Variant"/>
    <property type="match status" value="2"/>
</dbReference>
<proteinExistence type="predicted"/>
<comment type="caution">
    <text evidence="1">The sequence shown here is derived from an EMBL/GenBank/DDBJ whole genome shotgun (WGS) entry which is preliminary data.</text>
</comment>
<reference evidence="1 2" key="1">
    <citation type="submission" date="2021-01" db="EMBL/GenBank/DDBJ databases">
        <title>Whole genome shotgun sequence of Actinoplanes couchii NBRC 106145.</title>
        <authorList>
            <person name="Komaki H."/>
            <person name="Tamura T."/>
        </authorList>
    </citation>
    <scope>NUCLEOTIDE SEQUENCE [LARGE SCALE GENOMIC DNA]</scope>
    <source>
        <strain evidence="1 2">NBRC 106145</strain>
    </source>
</reference>
<keyword evidence="2" id="KW-1185">Reference proteome</keyword>
<dbReference type="RefSeq" id="WP_203805749.1">
    <property type="nucleotide sequence ID" value="NZ_BAAAQE010000112.1"/>
</dbReference>
<sequence length="593" mass="63131">MWESLDGIAWSGLRHHRGKASDVPGLFPGCAGDDEPRQALTDLDLVLFYSGGWISPAAVAALPFLIDLAVGEQPCRCRADVVDLVETLIVEGADLDTNVDPGWRPALLRETPRLLGLLDDPDPVIRRHAIEILAAGLLPADQTRTHLTRRWETETDPANRLGLVAHLGPAVQHALLDGDDLQAGLAALHALSETDPGLPLTRVPQMIAAVHDEHIGAWRDTARFAGTPSGITAATGRLLAADPDARTRFALAVGATAGRHERFAALGHAGDLITRNRAVDPALHDLLADRLGDDDPDVRHRAAWLLGGVPTRQAADRLAALTETDDAAVWALARLHDPRCVPALQRPRAGFTTSPVMASRDLLTFALPSIGEVLTPLREFAPGLVDGVALLPGRVRCEVLGAWQTGIEHLIPLLTDNDLAGNAAHALGEIGPAASGAAGLLTGFPWAYWRVTGDPARLLHTVAQGWDRQTMRYLGDLGPLAAGFTDRLAEATTSDDEWVRLDAARAHHRITGDPAVAAPVLTALARPLRFGECPPVAVPALEHLADIGHAGAAPIAQAVADSPVRLSYFGDWHVFATDERLLAAAHRIIQANA</sequence>
<accession>A0ABQ3XM26</accession>
<protein>
    <recommendedName>
        <fullName evidence="3">PBS lyase HEAT domain protein repeat-containing protein</fullName>
    </recommendedName>
</protein>
<organism evidence="1 2">
    <name type="scientific">Actinoplanes couchii</name>
    <dbReference type="NCBI Taxonomy" id="403638"/>
    <lineage>
        <taxon>Bacteria</taxon>
        <taxon>Bacillati</taxon>
        <taxon>Actinomycetota</taxon>
        <taxon>Actinomycetes</taxon>
        <taxon>Micromonosporales</taxon>
        <taxon>Micromonosporaceae</taxon>
        <taxon>Actinoplanes</taxon>
    </lineage>
</organism>
<evidence type="ECO:0008006" key="3">
    <source>
        <dbReference type="Google" id="ProtNLM"/>
    </source>
</evidence>
<dbReference type="InterPro" id="IPR016024">
    <property type="entry name" value="ARM-type_fold"/>
</dbReference>